<dbReference type="GO" id="GO:0030272">
    <property type="term" value="F:5-formyltetrahydrofolate cyclo-ligase activity"/>
    <property type="evidence" value="ECO:0007669"/>
    <property type="project" value="UniProtKB-EC"/>
</dbReference>
<keyword evidence="7" id="KW-1185">Reference proteome</keyword>
<evidence type="ECO:0000313" key="6">
    <source>
        <dbReference type="EMBL" id="MCB8875170.1"/>
    </source>
</evidence>
<dbReference type="InterPro" id="IPR037171">
    <property type="entry name" value="NagB/RpiA_transferase-like"/>
</dbReference>
<dbReference type="GO" id="GO:0009396">
    <property type="term" value="P:folic acid-containing compound biosynthetic process"/>
    <property type="evidence" value="ECO:0007669"/>
    <property type="project" value="TreeGrafter"/>
</dbReference>
<dbReference type="Proteomes" id="UP000708298">
    <property type="component" value="Unassembled WGS sequence"/>
</dbReference>
<comment type="caution">
    <text evidence="6">The sequence shown here is derived from an EMBL/GenBank/DDBJ whole genome shotgun (WGS) entry which is preliminary data.</text>
</comment>
<sequence length="201" mass="21228">MAAPHIPSLVENDALIAAKAAARLAMAEQRRGLDPALGASLTRHFLAHFTLPEASIVSGFWPMGDEIDIRPLLIALAERGHPIGLPVTGKRGAPLIFRRWHPGDALLPGRFGTSHPDGPEVTPAILLMPLLGFDRAGNRLGYGGGFYDRSLAQLPGALRIGCAFAAQEMPLVPTGPFDQKLNAIVTEAGVLAFPPAPEVGL</sequence>
<dbReference type="RefSeq" id="WP_227320840.1">
    <property type="nucleotide sequence ID" value="NZ_JAESVB010000003.1"/>
</dbReference>
<comment type="cofactor">
    <cofactor evidence="5">
        <name>Mg(2+)</name>
        <dbReference type="ChEBI" id="CHEBI:18420"/>
    </cofactor>
</comment>
<dbReference type="Gene3D" id="3.40.50.10420">
    <property type="entry name" value="NagB/RpiA/CoA transferase-like"/>
    <property type="match status" value="1"/>
</dbReference>
<evidence type="ECO:0000256" key="2">
    <source>
        <dbReference type="ARBA" id="ARBA00022741"/>
    </source>
</evidence>
<dbReference type="EC" id="6.3.3.2" evidence="5"/>
<protein>
    <recommendedName>
        <fullName evidence="5">5-formyltetrahydrofolate cyclo-ligase</fullName>
        <ecNumber evidence="5">6.3.3.2</ecNumber>
    </recommendedName>
</protein>
<dbReference type="PANTHER" id="PTHR23407">
    <property type="entry name" value="ATPASE INHIBITOR/5-FORMYLTETRAHYDROFOLATE CYCLO-LIGASE"/>
    <property type="match status" value="1"/>
</dbReference>
<dbReference type="InterPro" id="IPR002698">
    <property type="entry name" value="FTHF_cligase"/>
</dbReference>
<feature type="binding site" evidence="4">
    <location>
        <begin position="139"/>
        <end position="147"/>
    </location>
    <ligand>
        <name>ATP</name>
        <dbReference type="ChEBI" id="CHEBI:30616"/>
    </ligand>
</feature>
<comment type="similarity">
    <text evidence="1 5">Belongs to the 5-formyltetrahydrofolate cyclo-ligase family.</text>
</comment>
<dbReference type="NCBIfam" id="TIGR02727">
    <property type="entry name" value="MTHFS_bact"/>
    <property type="match status" value="1"/>
</dbReference>
<evidence type="ECO:0000256" key="4">
    <source>
        <dbReference type="PIRSR" id="PIRSR006806-1"/>
    </source>
</evidence>
<dbReference type="GO" id="GO:0046872">
    <property type="term" value="F:metal ion binding"/>
    <property type="evidence" value="ECO:0007669"/>
    <property type="project" value="UniProtKB-KW"/>
</dbReference>
<dbReference type="PANTHER" id="PTHR23407:SF1">
    <property type="entry name" value="5-FORMYLTETRAHYDROFOLATE CYCLO-LIGASE"/>
    <property type="match status" value="1"/>
</dbReference>
<evidence type="ECO:0000256" key="3">
    <source>
        <dbReference type="ARBA" id="ARBA00022840"/>
    </source>
</evidence>
<dbReference type="InterPro" id="IPR024185">
    <property type="entry name" value="FTHF_cligase-like_sf"/>
</dbReference>
<dbReference type="PIRSF" id="PIRSF006806">
    <property type="entry name" value="FTHF_cligase"/>
    <property type="match status" value="1"/>
</dbReference>
<organism evidence="6 7">
    <name type="scientific">Acidisoma silvae</name>
    <dbReference type="NCBI Taxonomy" id="2802396"/>
    <lineage>
        <taxon>Bacteria</taxon>
        <taxon>Pseudomonadati</taxon>
        <taxon>Pseudomonadota</taxon>
        <taxon>Alphaproteobacteria</taxon>
        <taxon>Acetobacterales</taxon>
        <taxon>Acidocellaceae</taxon>
        <taxon>Acidisoma</taxon>
    </lineage>
</organism>
<dbReference type="AlphaFoldDB" id="A0A963YQL6"/>
<reference evidence="6" key="1">
    <citation type="journal article" date="2021" name="Microorganisms">
        <title>Acidisoma silvae sp. nov. and Acidisomacellulosilytica sp. nov., Two Acidophilic Bacteria Isolated from Decaying Wood, Hydrolyzing Cellulose and Producing Poly-3-hydroxybutyrate.</title>
        <authorList>
            <person name="Mieszkin S."/>
            <person name="Pouder E."/>
            <person name="Uroz S."/>
            <person name="Simon-Colin C."/>
            <person name="Alain K."/>
        </authorList>
    </citation>
    <scope>NUCLEOTIDE SEQUENCE</scope>
    <source>
        <strain evidence="6">HW T2.11</strain>
    </source>
</reference>
<keyword evidence="5" id="KW-0479">Metal-binding</keyword>
<gene>
    <name evidence="6" type="ORF">ASILVAE211_08270</name>
</gene>
<evidence type="ECO:0000256" key="5">
    <source>
        <dbReference type="RuleBase" id="RU361279"/>
    </source>
</evidence>
<keyword evidence="3 4" id="KW-0067">ATP-binding</keyword>
<accession>A0A963YQL6</accession>
<keyword evidence="5" id="KW-0460">Magnesium</keyword>
<dbReference type="Pfam" id="PF01812">
    <property type="entry name" value="5-FTHF_cyc-lig"/>
    <property type="match status" value="1"/>
</dbReference>
<keyword evidence="6" id="KW-0436">Ligase</keyword>
<dbReference type="SUPFAM" id="SSF100950">
    <property type="entry name" value="NagB/RpiA/CoA transferase-like"/>
    <property type="match status" value="1"/>
</dbReference>
<keyword evidence="2 4" id="KW-0547">Nucleotide-binding</keyword>
<feature type="binding site" evidence="4">
    <location>
        <position position="66"/>
    </location>
    <ligand>
        <name>substrate</name>
    </ligand>
</feature>
<reference evidence="6" key="2">
    <citation type="submission" date="2021-01" db="EMBL/GenBank/DDBJ databases">
        <authorList>
            <person name="Mieszkin S."/>
            <person name="Pouder E."/>
            <person name="Alain K."/>
        </authorList>
    </citation>
    <scope>NUCLEOTIDE SEQUENCE</scope>
    <source>
        <strain evidence="6">HW T2.11</strain>
    </source>
</reference>
<dbReference type="EMBL" id="JAESVB010000003">
    <property type="protein sequence ID" value="MCB8875170.1"/>
    <property type="molecule type" value="Genomic_DNA"/>
</dbReference>
<evidence type="ECO:0000256" key="1">
    <source>
        <dbReference type="ARBA" id="ARBA00010638"/>
    </source>
</evidence>
<dbReference type="GO" id="GO:0035999">
    <property type="term" value="P:tetrahydrofolate interconversion"/>
    <property type="evidence" value="ECO:0007669"/>
    <property type="project" value="TreeGrafter"/>
</dbReference>
<evidence type="ECO:0000313" key="7">
    <source>
        <dbReference type="Proteomes" id="UP000708298"/>
    </source>
</evidence>
<name>A0A963YQL6_9PROT</name>
<dbReference type="GO" id="GO:0005524">
    <property type="term" value="F:ATP binding"/>
    <property type="evidence" value="ECO:0007669"/>
    <property type="project" value="UniProtKB-KW"/>
</dbReference>
<feature type="binding site" evidence="4">
    <location>
        <begin position="19"/>
        <end position="23"/>
    </location>
    <ligand>
        <name>ATP</name>
        <dbReference type="ChEBI" id="CHEBI:30616"/>
    </ligand>
</feature>
<comment type="catalytic activity">
    <reaction evidence="5">
        <text>(6S)-5-formyl-5,6,7,8-tetrahydrofolate + ATP = (6R)-5,10-methenyltetrahydrofolate + ADP + phosphate</text>
        <dbReference type="Rhea" id="RHEA:10488"/>
        <dbReference type="ChEBI" id="CHEBI:30616"/>
        <dbReference type="ChEBI" id="CHEBI:43474"/>
        <dbReference type="ChEBI" id="CHEBI:57455"/>
        <dbReference type="ChEBI" id="CHEBI:57457"/>
        <dbReference type="ChEBI" id="CHEBI:456216"/>
        <dbReference type="EC" id="6.3.3.2"/>
    </reaction>
</comment>
<proteinExistence type="inferred from homology"/>